<dbReference type="InterPro" id="IPR036737">
    <property type="entry name" value="OmpA-like_sf"/>
</dbReference>
<evidence type="ECO:0000256" key="9">
    <source>
        <dbReference type="SAM" id="MobiDB-lite"/>
    </source>
</evidence>
<comment type="similarity">
    <text evidence="2">Belongs to the MotB family.</text>
</comment>
<dbReference type="PANTHER" id="PTHR30329">
    <property type="entry name" value="STATOR ELEMENT OF FLAGELLAR MOTOR COMPLEX"/>
    <property type="match status" value="1"/>
</dbReference>
<keyword evidence="8" id="KW-0175">Coiled coil</keyword>
<dbReference type="Proteomes" id="UP000228758">
    <property type="component" value="Unassembled WGS sequence"/>
</dbReference>
<dbReference type="SUPFAM" id="SSF103088">
    <property type="entry name" value="OmpA-like"/>
    <property type="match status" value="1"/>
</dbReference>
<dbReference type="CDD" id="cd07185">
    <property type="entry name" value="OmpA_C-like"/>
    <property type="match status" value="1"/>
</dbReference>
<gene>
    <name evidence="12" type="ORF">CLV46_2865</name>
</gene>
<name>A0A2M9CMZ8_9MICO</name>
<dbReference type="Pfam" id="PF13677">
    <property type="entry name" value="MotB_plug"/>
    <property type="match status" value="1"/>
</dbReference>
<dbReference type="OrthoDB" id="9815217at2"/>
<dbReference type="Pfam" id="PF00691">
    <property type="entry name" value="OmpA"/>
    <property type="match status" value="1"/>
</dbReference>
<dbReference type="EMBL" id="PGFF01000001">
    <property type="protein sequence ID" value="PJJ73279.1"/>
    <property type="molecule type" value="Genomic_DNA"/>
</dbReference>
<keyword evidence="13" id="KW-1185">Reference proteome</keyword>
<evidence type="ECO:0000256" key="8">
    <source>
        <dbReference type="SAM" id="Coils"/>
    </source>
</evidence>
<dbReference type="Gene3D" id="3.30.1330.60">
    <property type="entry name" value="OmpA-like domain"/>
    <property type="match status" value="1"/>
</dbReference>
<dbReference type="AlphaFoldDB" id="A0A2M9CMZ8"/>
<dbReference type="InterPro" id="IPR050330">
    <property type="entry name" value="Bact_OuterMem_StrucFunc"/>
</dbReference>
<evidence type="ECO:0000256" key="7">
    <source>
        <dbReference type="PROSITE-ProRule" id="PRU00473"/>
    </source>
</evidence>
<comment type="caution">
    <text evidence="12">The sequence shown here is derived from an EMBL/GenBank/DDBJ whole genome shotgun (WGS) entry which is preliminary data.</text>
</comment>
<sequence length="295" mass="31375">MSARRRRAAGGHGGGHDGPDERWMASYMDMVTVLMCLFIVLYAISTVDQDKFVKLKASLATGFGQESSETVDTASGVVVPPEAVDEKGEGFIDASTPPTESVVENEPTAAELAELEVDNLEQLEEQLRIRLEQAGHAQRVEFSIDERGLTVKLVGSETFFDGNSDALRPIAREVLDTIGPVLAGVPNRVSVEGHADPRGTSGRFPTDWELSSARATQVLRRMVEASGLPGARVSAVGFGSSHPLAPGDTPADRELNRRVDIVVHSMQSDAVRSLIPGVLAGEEAAPAAVPPERGG</sequence>
<protein>
    <submittedName>
        <fullName evidence="12">Chemotaxis protein MotB</fullName>
    </submittedName>
</protein>
<evidence type="ECO:0000256" key="6">
    <source>
        <dbReference type="ARBA" id="ARBA00023136"/>
    </source>
</evidence>
<evidence type="ECO:0000256" key="1">
    <source>
        <dbReference type="ARBA" id="ARBA00004162"/>
    </source>
</evidence>
<feature type="coiled-coil region" evidence="8">
    <location>
        <begin position="110"/>
        <end position="137"/>
    </location>
</feature>
<accession>A0A2M9CMZ8</accession>
<dbReference type="GO" id="GO:0005886">
    <property type="term" value="C:plasma membrane"/>
    <property type="evidence" value="ECO:0007669"/>
    <property type="project" value="UniProtKB-SubCell"/>
</dbReference>
<keyword evidence="4 10" id="KW-0812">Transmembrane</keyword>
<dbReference type="InterPro" id="IPR006665">
    <property type="entry name" value="OmpA-like"/>
</dbReference>
<evidence type="ECO:0000256" key="10">
    <source>
        <dbReference type="SAM" id="Phobius"/>
    </source>
</evidence>
<feature type="transmembrane region" description="Helical" evidence="10">
    <location>
        <begin position="24"/>
        <end position="44"/>
    </location>
</feature>
<feature type="region of interest" description="Disordered" evidence="9">
    <location>
        <begin position="1"/>
        <end position="21"/>
    </location>
</feature>
<dbReference type="PROSITE" id="PS51123">
    <property type="entry name" value="OMPA_2"/>
    <property type="match status" value="1"/>
</dbReference>
<reference evidence="12 13" key="1">
    <citation type="submission" date="2017-11" db="EMBL/GenBank/DDBJ databases">
        <title>Genomic Encyclopedia of Archaeal and Bacterial Type Strains, Phase II (KMG-II): From Individual Species to Whole Genera.</title>
        <authorList>
            <person name="Goeker M."/>
        </authorList>
    </citation>
    <scope>NUCLEOTIDE SEQUENCE [LARGE SCALE GENOMIC DNA]</scope>
    <source>
        <strain evidence="12 13">DSM 27393</strain>
    </source>
</reference>
<evidence type="ECO:0000313" key="12">
    <source>
        <dbReference type="EMBL" id="PJJ73279.1"/>
    </source>
</evidence>
<keyword evidence="6 7" id="KW-0472">Membrane</keyword>
<evidence type="ECO:0000256" key="3">
    <source>
        <dbReference type="ARBA" id="ARBA00022475"/>
    </source>
</evidence>
<dbReference type="PANTHER" id="PTHR30329:SF21">
    <property type="entry name" value="LIPOPROTEIN YIAD-RELATED"/>
    <property type="match status" value="1"/>
</dbReference>
<keyword evidence="5 10" id="KW-1133">Transmembrane helix</keyword>
<evidence type="ECO:0000259" key="11">
    <source>
        <dbReference type="PROSITE" id="PS51123"/>
    </source>
</evidence>
<dbReference type="InterPro" id="IPR025713">
    <property type="entry name" value="MotB-like_N_dom"/>
</dbReference>
<dbReference type="RefSeq" id="WP_100365385.1">
    <property type="nucleotide sequence ID" value="NZ_PGFF01000001.1"/>
</dbReference>
<evidence type="ECO:0000313" key="13">
    <source>
        <dbReference type="Proteomes" id="UP000228758"/>
    </source>
</evidence>
<evidence type="ECO:0000256" key="5">
    <source>
        <dbReference type="ARBA" id="ARBA00022989"/>
    </source>
</evidence>
<evidence type="ECO:0000256" key="4">
    <source>
        <dbReference type="ARBA" id="ARBA00022692"/>
    </source>
</evidence>
<feature type="domain" description="OmpA-like" evidence="11">
    <location>
        <begin position="147"/>
        <end position="267"/>
    </location>
</feature>
<keyword evidence="3" id="KW-1003">Cell membrane</keyword>
<proteinExistence type="inferred from homology"/>
<comment type="subcellular location">
    <subcellularLocation>
        <location evidence="1">Cell membrane</location>
        <topology evidence="1">Single-pass membrane protein</topology>
    </subcellularLocation>
</comment>
<organism evidence="12 13">
    <name type="scientific">Diaminobutyricimonas aerilata</name>
    <dbReference type="NCBI Taxonomy" id="1162967"/>
    <lineage>
        <taxon>Bacteria</taxon>
        <taxon>Bacillati</taxon>
        <taxon>Actinomycetota</taxon>
        <taxon>Actinomycetes</taxon>
        <taxon>Micrococcales</taxon>
        <taxon>Microbacteriaceae</taxon>
        <taxon>Diaminobutyricimonas</taxon>
    </lineage>
</organism>
<evidence type="ECO:0000256" key="2">
    <source>
        <dbReference type="ARBA" id="ARBA00008914"/>
    </source>
</evidence>